<dbReference type="GeneID" id="78557628"/>
<accession>A0ABY0NI45</accession>
<sequence length="54" mass="5795">MIIMPILLNPLSLLGAAMKNGQSHGGGCCKPEPAKPCDDKANERTINIEAKIKY</sequence>
<evidence type="ECO:0000313" key="2">
    <source>
        <dbReference type="Proteomes" id="UP000182858"/>
    </source>
</evidence>
<evidence type="ECO:0000313" key="1">
    <source>
        <dbReference type="EMBL" id="SDF52224.1"/>
    </source>
</evidence>
<dbReference type="Proteomes" id="UP000182858">
    <property type="component" value="Chromosome I"/>
</dbReference>
<organism evidence="1 2">
    <name type="scientific">Pseudomonas extremaustralis</name>
    <dbReference type="NCBI Taxonomy" id="359110"/>
    <lineage>
        <taxon>Bacteria</taxon>
        <taxon>Pseudomonadati</taxon>
        <taxon>Pseudomonadota</taxon>
        <taxon>Gammaproteobacteria</taxon>
        <taxon>Pseudomonadales</taxon>
        <taxon>Pseudomonadaceae</taxon>
        <taxon>Pseudomonas</taxon>
    </lineage>
</organism>
<gene>
    <name evidence="1" type="ORF">SAMN05216591_3210</name>
</gene>
<name>A0ABY0NI45_9PSED</name>
<proteinExistence type="predicted"/>
<protein>
    <submittedName>
        <fullName evidence="1">Uncharacterized protein</fullName>
    </submittedName>
</protein>
<reference evidence="1 2" key="1">
    <citation type="submission" date="2016-10" db="EMBL/GenBank/DDBJ databases">
        <authorList>
            <person name="Varghese N."/>
            <person name="Submissions S."/>
        </authorList>
    </citation>
    <scope>NUCLEOTIDE SEQUENCE [LARGE SCALE GENOMIC DNA]</scope>
    <source>
        <strain evidence="1 2">DSM 17835</strain>
    </source>
</reference>
<keyword evidence="2" id="KW-1185">Reference proteome</keyword>
<dbReference type="EMBL" id="LT629689">
    <property type="protein sequence ID" value="SDF52224.1"/>
    <property type="molecule type" value="Genomic_DNA"/>
</dbReference>
<dbReference type="RefSeq" id="WP_156791904.1">
    <property type="nucleotide sequence ID" value="NZ_FUYI01000004.1"/>
</dbReference>